<evidence type="ECO:0000313" key="3">
    <source>
        <dbReference type="Proteomes" id="UP001595530"/>
    </source>
</evidence>
<dbReference type="InterPro" id="IPR016181">
    <property type="entry name" value="Acyl_CoA_acyltransferase"/>
</dbReference>
<dbReference type="Proteomes" id="UP001595530">
    <property type="component" value="Unassembled WGS sequence"/>
</dbReference>
<dbReference type="EMBL" id="JBHRTP010000026">
    <property type="protein sequence ID" value="MFC3108305.1"/>
    <property type="molecule type" value="Genomic_DNA"/>
</dbReference>
<dbReference type="Pfam" id="PF13480">
    <property type="entry name" value="Acetyltransf_6"/>
    <property type="match status" value="1"/>
</dbReference>
<protein>
    <submittedName>
        <fullName evidence="2">GNAT family N-acetyltransferase</fullName>
    </submittedName>
</protein>
<keyword evidence="3" id="KW-1185">Reference proteome</keyword>
<name>A0ABV7F080_9BURK</name>
<proteinExistence type="predicted"/>
<dbReference type="InterPro" id="IPR038740">
    <property type="entry name" value="BioF2-like_GNAT_dom"/>
</dbReference>
<feature type="domain" description="BioF2-like acetyltransferase" evidence="1">
    <location>
        <begin position="169"/>
        <end position="309"/>
    </location>
</feature>
<gene>
    <name evidence="2" type="ORF">ACFOFO_10085</name>
</gene>
<evidence type="ECO:0000259" key="1">
    <source>
        <dbReference type="Pfam" id="PF13480"/>
    </source>
</evidence>
<dbReference type="Gene3D" id="3.40.630.30">
    <property type="match status" value="1"/>
</dbReference>
<reference evidence="3" key="1">
    <citation type="journal article" date="2019" name="Int. J. Syst. Evol. Microbiol.">
        <title>The Global Catalogue of Microorganisms (GCM) 10K type strain sequencing project: providing services to taxonomists for standard genome sequencing and annotation.</title>
        <authorList>
            <consortium name="The Broad Institute Genomics Platform"/>
            <consortium name="The Broad Institute Genome Sequencing Center for Infectious Disease"/>
            <person name="Wu L."/>
            <person name="Ma J."/>
        </authorList>
    </citation>
    <scope>NUCLEOTIDE SEQUENCE [LARGE SCALE GENOMIC DNA]</scope>
    <source>
        <strain evidence="3">KCTC 42986</strain>
    </source>
</reference>
<sequence>MKSTTIAASSPKICPPIIGYETGRSVESEEISISLYENEVPAFVEAELERLYENIFSSLEKFRVEGTATNASTYVVRKGAEVITVFLFRRENGKVEVLNQAIKIEEVEVCRFADAIFSAFKSVTVITFHAVQTTIRKLPFPYQRFNCLEDIVLTLPNTSQQYLASLGKNMRRNIKRYMSKLTQSFPSFCYEVYEKEEASEQHIRDIIRLSSARMAVKKKVTLHNEEKTERLIRLVRRYGFVGVVTIDGRVCAGLIGSHCGANYASHVVAHASEYDDYMVGMLCYYLTICECIDRDFKEFHFLWGRSEYKYKLLGVQRDLDHLAVYRSRAQFLLNGDMVLKNAFKGYGRQAKRWLLDPKRTDSLIGRVAIRIADSM</sequence>
<evidence type="ECO:0000313" key="2">
    <source>
        <dbReference type="EMBL" id="MFC3108305.1"/>
    </source>
</evidence>
<dbReference type="RefSeq" id="WP_390331470.1">
    <property type="nucleotide sequence ID" value="NZ_JBHRTP010000026.1"/>
</dbReference>
<accession>A0ABV7F080</accession>
<organism evidence="2 3">
    <name type="scientific">Undibacterium arcticum</name>
    <dbReference type="NCBI Taxonomy" id="1762892"/>
    <lineage>
        <taxon>Bacteria</taxon>
        <taxon>Pseudomonadati</taxon>
        <taxon>Pseudomonadota</taxon>
        <taxon>Betaproteobacteria</taxon>
        <taxon>Burkholderiales</taxon>
        <taxon>Oxalobacteraceae</taxon>
        <taxon>Undibacterium</taxon>
    </lineage>
</organism>
<dbReference type="SUPFAM" id="SSF55729">
    <property type="entry name" value="Acyl-CoA N-acyltransferases (Nat)"/>
    <property type="match status" value="1"/>
</dbReference>
<comment type="caution">
    <text evidence="2">The sequence shown here is derived from an EMBL/GenBank/DDBJ whole genome shotgun (WGS) entry which is preliminary data.</text>
</comment>